<keyword evidence="3" id="KW-1185">Reference proteome</keyword>
<dbReference type="AlphaFoldDB" id="A0AAV7TMX0"/>
<name>A0AAV7TMX0_PLEWA</name>
<comment type="caution">
    <text evidence="2">The sequence shown here is derived from an EMBL/GenBank/DDBJ whole genome shotgun (WGS) entry which is preliminary data.</text>
</comment>
<evidence type="ECO:0000256" key="1">
    <source>
        <dbReference type="SAM" id="MobiDB-lite"/>
    </source>
</evidence>
<feature type="compositionally biased region" description="Basic and acidic residues" evidence="1">
    <location>
        <begin position="57"/>
        <end position="67"/>
    </location>
</feature>
<reference evidence="2" key="1">
    <citation type="journal article" date="2022" name="bioRxiv">
        <title>Sequencing and chromosome-scale assembly of the giantPleurodeles waltlgenome.</title>
        <authorList>
            <person name="Brown T."/>
            <person name="Elewa A."/>
            <person name="Iarovenko S."/>
            <person name="Subramanian E."/>
            <person name="Araus A.J."/>
            <person name="Petzold A."/>
            <person name="Susuki M."/>
            <person name="Suzuki K.-i.T."/>
            <person name="Hayashi T."/>
            <person name="Toyoda A."/>
            <person name="Oliveira C."/>
            <person name="Osipova E."/>
            <person name="Leigh N.D."/>
            <person name="Simon A."/>
            <person name="Yun M.H."/>
        </authorList>
    </citation>
    <scope>NUCLEOTIDE SEQUENCE</scope>
    <source>
        <strain evidence="2">20211129_DDA</strain>
        <tissue evidence="2">Liver</tissue>
    </source>
</reference>
<evidence type="ECO:0000313" key="3">
    <source>
        <dbReference type="Proteomes" id="UP001066276"/>
    </source>
</evidence>
<evidence type="ECO:0000313" key="2">
    <source>
        <dbReference type="EMBL" id="KAJ1177585.1"/>
    </source>
</evidence>
<proteinExistence type="predicted"/>
<feature type="region of interest" description="Disordered" evidence="1">
    <location>
        <begin position="46"/>
        <end position="67"/>
    </location>
</feature>
<organism evidence="2 3">
    <name type="scientific">Pleurodeles waltl</name>
    <name type="common">Iberian ribbed newt</name>
    <dbReference type="NCBI Taxonomy" id="8319"/>
    <lineage>
        <taxon>Eukaryota</taxon>
        <taxon>Metazoa</taxon>
        <taxon>Chordata</taxon>
        <taxon>Craniata</taxon>
        <taxon>Vertebrata</taxon>
        <taxon>Euteleostomi</taxon>
        <taxon>Amphibia</taxon>
        <taxon>Batrachia</taxon>
        <taxon>Caudata</taxon>
        <taxon>Salamandroidea</taxon>
        <taxon>Salamandridae</taxon>
        <taxon>Pleurodelinae</taxon>
        <taxon>Pleurodeles</taxon>
    </lineage>
</organism>
<gene>
    <name evidence="2" type="ORF">NDU88_002838</name>
</gene>
<dbReference type="EMBL" id="JANPWB010000006">
    <property type="protein sequence ID" value="KAJ1177585.1"/>
    <property type="molecule type" value="Genomic_DNA"/>
</dbReference>
<accession>A0AAV7TMX0</accession>
<sequence>MTRLRPPYGPFLRDALPAVRVSVAGSSFSNQELSDNKGAPTRVRMIISAGAKPPPPPRDRRSTELGA</sequence>
<dbReference type="Proteomes" id="UP001066276">
    <property type="component" value="Chromosome 3_2"/>
</dbReference>
<protein>
    <submittedName>
        <fullName evidence="2">Uncharacterized protein</fullName>
    </submittedName>
</protein>